<feature type="domain" description="C2H2-type" evidence="9">
    <location>
        <begin position="297"/>
        <end position="325"/>
    </location>
</feature>
<feature type="compositionally biased region" description="Basic residues" evidence="8">
    <location>
        <begin position="49"/>
        <end position="58"/>
    </location>
</feature>
<dbReference type="FunFam" id="3.30.160.60:FF:000446">
    <property type="entry name" value="Zinc finger protein"/>
    <property type="match status" value="1"/>
</dbReference>
<protein>
    <submittedName>
        <fullName evidence="11">C2H2-type domain-containing protein</fullName>
    </submittedName>
</protein>
<dbReference type="InterPro" id="IPR013087">
    <property type="entry name" value="Znf_C2H2_type"/>
</dbReference>
<evidence type="ECO:0000313" key="11">
    <source>
        <dbReference type="WBParaSite" id="snap_masked-unitig_29757-processed-gene-0.0-mRNA-1"/>
    </source>
</evidence>
<dbReference type="PANTHER" id="PTHR24393">
    <property type="entry name" value="ZINC FINGER PROTEIN"/>
    <property type="match status" value="1"/>
</dbReference>
<accession>A0A1I8JPS6</accession>
<keyword evidence="2" id="KW-0479">Metal-binding</keyword>
<feature type="region of interest" description="Disordered" evidence="8">
    <location>
        <begin position="1"/>
        <end position="65"/>
    </location>
</feature>
<feature type="domain" description="C2H2-type" evidence="9">
    <location>
        <begin position="425"/>
        <end position="452"/>
    </location>
</feature>
<evidence type="ECO:0000256" key="2">
    <source>
        <dbReference type="ARBA" id="ARBA00022723"/>
    </source>
</evidence>
<name>A0A1I8JPS6_9PLAT</name>
<evidence type="ECO:0000256" key="8">
    <source>
        <dbReference type="SAM" id="MobiDB-lite"/>
    </source>
</evidence>
<dbReference type="GO" id="GO:0008270">
    <property type="term" value="F:zinc ion binding"/>
    <property type="evidence" value="ECO:0007669"/>
    <property type="project" value="UniProtKB-KW"/>
</dbReference>
<dbReference type="SUPFAM" id="SSF57667">
    <property type="entry name" value="beta-beta-alpha zinc fingers"/>
    <property type="match status" value="3"/>
</dbReference>
<dbReference type="Proteomes" id="UP000095280">
    <property type="component" value="Unplaced"/>
</dbReference>
<dbReference type="PANTHER" id="PTHR24393:SF34">
    <property type="entry name" value="PR_SET DOMAIN 13"/>
    <property type="match status" value="1"/>
</dbReference>
<feature type="compositionally biased region" description="Polar residues" evidence="8">
    <location>
        <begin position="33"/>
        <end position="43"/>
    </location>
</feature>
<dbReference type="WBParaSite" id="snap_masked-unitig_29757-processed-gene-0.0-mRNA-1">
    <property type="protein sequence ID" value="snap_masked-unitig_29757-processed-gene-0.0-mRNA-1"/>
    <property type="gene ID" value="snap_masked-unitig_29757-processed-gene-0.0"/>
</dbReference>
<evidence type="ECO:0000256" key="6">
    <source>
        <dbReference type="ARBA" id="ARBA00023242"/>
    </source>
</evidence>
<keyword evidence="3" id="KW-0677">Repeat</keyword>
<evidence type="ECO:0000256" key="7">
    <source>
        <dbReference type="PROSITE-ProRule" id="PRU00042"/>
    </source>
</evidence>
<dbReference type="GO" id="GO:0001228">
    <property type="term" value="F:DNA-binding transcription activator activity, RNA polymerase II-specific"/>
    <property type="evidence" value="ECO:0007669"/>
    <property type="project" value="TreeGrafter"/>
</dbReference>
<dbReference type="AlphaFoldDB" id="A0A1I8JPS6"/>
<dbReference type="GO" id="GO:0000978">
    <property type="term" value="F:RNA polymerase II cis-regulatory region sequence-specific DNA binding"/>
    <property type="evidence" value="ECO:0007669"/>
    <property type="project" value="TreeGrafter"/>
</dbReference>
<dbReference type="FunFam" id="3.30.160.60:FF:001498">
    <property type="entry name" value="Zinc finger protein 404"/>
    <property type="match status" value="1"/>
</dbReference>
<dbReference type="GO" id="GO:0005634">
    <property type="term" value="C:nucleus"/>
    <property type="evidence" value="ECO:0007669"/>
    <property type="project" value="UniProtKB-SubCell"/>
</dbReference>
<dbReference type="Pfam" id="PF00096">
    <property type="entry name" value="zf-C2H2"/>
    <property type="match status" value="1"/>
</dbReference>
<dbReference type="FunFam" id="3.30.160.60:FF:000065">
    <property type="entry name" value="B-cell CLL/lymphoma 6, member B"/>
    <property type="match status" value="1"/>
</dbReference>
<organism evidence="10 11">
    <name type="scientific">Macrostomum lignano</name>
    <dbReference type="NCBI Taxonomy" id="282301"/>
    <lineage>
        <taxon>Eukaryota</taxon>
        <taxon>Metazoa</taxon>
        <taxon>Spiralia</taxon>
        <taxon>Lophotrochozoa</taxon>
        <taxon>Platyhelminthes</taxon>
        <taxon>Rhabditophora</taxon>
        <taxon>Macrostomorpha</taxon>
        <taxon>Macrostomida</taxon>
        <taxon>Macrostomidae</taxon>
        <taxon>Macrostomum</taxon>
    </lineage>
</organism>
<sequence length="479" mass="53205">SRMELHGAAAAQTNLRNGSHKRAHIEKAHRSGATRTNLSSRATQAMPVARRRGGGRKKSSTDGKETRMYEFSAVVKSSRWKAALEVHFRVATAARSPTKCEEVSKKICPPAAVTCRPYAASDASRKQSCVAGELTERSLHTLWLNNIEGGRSPGLSTCAATSLQSKSITLLSRLRKQISPPVQNVPPQPPPTPAAAAATPRQQACRCSAQYMPNLQPSGANNCELMPDLLETLYTSGGAMPPSIKPINKQAAGAPLPDQQMSAVMQNGRRPRRLIWLAVATADLEKHQRVHSADRPYHCNMCDKRFLKSSHLRIHIAGVHNKERRFTAVTCDRRLASLNVHIRKHTDERPYQCKDLCGKRFKSSSQALPLQHVRDKRFLKSSHLRIHIAGVHNKERPFTLLRGGGFADRGTLNVHIRKHTDERPYQCKVCLKRFKSSSQVSTHSRIHTGEKPFKCNVCGMQFRAHVWPSHLSSEAAQQA</sequence>
<dbReference type="SMART" id="SM00355">
    <property type="entry name" value="ZnF_C2H2"/>
    <property type="match status" value="3"/>
</dbReference>
<keyword evidence="4 7" id="KW-0863">Zinc-finger</keyword>
<evidence type="ECO:0000256" key="5">
    <source>
        <dbReference type="ARBA" id="ARBA00022833"/>
    </source>
</evidence>
<evidence type="ECO:0000259" key="9">
    <source>
        <dbReference type="PROSITE" id="PS50157"/>
    </source>
</evidence>
<evidence type="ECO:0000256" key="3">
    <source>
        <dbReference type="ARBA" id="ARBA00022737"/>
    </source>
</evidence>
<dbReference type="Gene3D" id="3.30.160.60">
    <property type="entry name" value="Classic Zinc Finger"/>
    <property type="match status" value="4"/>
</dbReference>
<comment type="subcellular location">
    <subcellularLocation>
        <location evidence="1">Nucleus</location>
    </subcellularLocation>
</comment>
<keyword evidence="10" id="KW-1185">Reference proteome</keyword>
<proteinExistence type="predicted"/>
<dbReference type="InterPro" id="IPR036236">
    <property type="entry name" value="Znf_C2H2_sf"/>
</dbReference>
<keyword evidence="6" id="KW-0539">Nucleus</keyword>
<dbReference type="PROSITE" id="PS50157">
    <property type="entry name" value="ZINC_FINGER_C2H2_2"/>
    <property type="match status" value="2"/>
</dbReference>
<evidence type="ECO:0000256" key="1">
    <source>
        <dbReference type="ARBA" id="ARBA00004123"/>
    </source>
</evidence>
<reference evidence="11" key="1">
    <citation type="submission" date="2016-11" db="UniProtKB">
        <authorList>
            <consortium name="WormBaseParasite"/>
        </authorList>
    </citation>
    <scope>IDENTIFICATION</scope>
</reference>
<evidence type="ECO:0000256" key="4">
    <source>
        <dbReference type="ARBA" id="ARBA00022771"/>
    </source>
</evidence>
<keyword evidence="5" id="KW-0862">Zinc</keyword>
<dbReference type="PROSITE" id="PS00028">
    <property type="entry name" value="ZINC_FINGER_C2H2_1"/>
    <property type="match status" value="2"/>
</dbReference>
<evidence type="ECO:0000313" key="10">
    <source>
        <dbReference type="Proteomes" id="UP000095280"/>
    </source>
</evidence>